<dbReference type="Pfam" id="PF06271">
    <property type="entry name" value="RDD"/>
    <property type="match status" value="1"/>
</dbReference>
<evidence type="ECO:0000256" key="5">
    <source>
        <dbReference type="SAM" id="Phobius"/>
    </source>
</evidence>
<keyword evidence="2 5" id="KW-0812">Transmembrane</keyword>
<evidence type="ECO:0000256" key="3">
    <source>
        <dbReference type="ARBA" id="ARBA00022989"/>
    </source>
</evidence>
<dbReference type="EMBL" id="QOHR01000008">
    <property type="protein sequence ID" value="REC57050.1"/>
    <property type="molecule type" value="Genomic_DNA"/>
</dbReference>
<keyword evidence="8" id="KW-1185">Reference proteome</keyword>
<dbReference type="AlphaFoldDB" id="A0A3D9BU49"/>
<evidence type="ECO:0000256" key="1">
    <source>
        <dbReference type="ARBA" id="ARBA00004141"/>
    </source>
</evidence>
<gene>
    <name evidence="7" type="ORF">DRV84_08120</name>
</gene>
<evidence type="ECO:0000256" key="2">
    <source>
        <dbReference type="ARBA" id="ARBA00022692"/>
    </source>
</evidence>
<proteinExistence type="predicted"/>
<feature type="transmembrane region" description="Helical" evidence="5">
    <location>
        <begin position="100"/>
        <end position="125"/>
    </location>
</feature>
<comment type="caution">
    <text evidence="7">The sequence shown here is derived from an EMBL/GenBank/DDBJ whole genome shotgun (WGS) entry which is preliminary data.</text>
</comment>
<evidence type="ECO:0000256" key="4">
    <source>
        <dbReference type="ARBA" id="ARBA00023136"/>
    </source>
</evidence>
<comment type="subcellular location">
    <subcellularLocation>
        <location evidence="1">Membrane</location>
        <topology evidence="1">Multi-pass membrane protein</topology>
    </subcellularLocation>
</comment>
<organism evidence="7 8">
    <name type="scientific">Rhodosalinus sediminis</name>
    <dbReference type="NCBI Taxonomy" id="1940533"/>
    <lineage>
        <taxon>Bacteria</taxon>
        <taxon>Pseudomonadati</taxon>
        <taxon>Pseudomonadota</taxon>
        <taxon>Alphaproteobacteria</taxon>
        <taxon>Rhodobacterales</taxon>
        <taxon>Paracoccaceae</taxon>
        <taxon>Rhodosalinus</taxon>
    </lineage>
</organism>
<accession>A0A3D9BU49</accession>
<keyword evidence="4 5" id="KW-0472">Membrane</keyword>
<keyword evidence="3 5" id="KW-1133">Transmembrane helix</keyword>
<name>A0A3D9BU49_9RHOB</name>
<evidence type="ECO:0000313" key="7">
    <source>
        <dbReference type="EMBL" id="REC57050.1"/>
    </source>
</evidence>
<dbReference type="Proteomes" id="UP000257131">
    <property type="component" value="Unassembled WGS sequence"/>
</dbReference>
<protein>
    <submittedName>
        <fullName evidence="7">RDD family protein</fullName>
    </submittedName>
</protein>
<sequence>MHSYDARLPDPDRQPEFYADVPVKRLVAWAIDVALVAVLCLLVLPFTAFTGIFFFPFLMLAVGLAYRTLTIAGRSATWGMRLMAIELRDRRGERLDGGQALLHTAGYTISIAVPLLQVISVVLMLTGARGQGLTDLVLGTVMLNRRA</sequence>
<evidence type="ECO:0000259" key="6">
    <source>
        <dbReference type="Pfam" id="PF06271"/>
    </source>
</evidence>
<dbReference type="GO" id="GO:0016020">
    <property type="term" value="C:membrane"/>
    <property type="evidence" value="ECO:0007669"/>
    <property type="project" value="UniProtKB-SubCell"/>
</dbReference>
<feature type="domain" description="RDD" evidence="6">
    <location>
        <begin position="23"/>
        <end position="138"/>
    </location>
</feature>
<dbReference type="InterPro" id="IPR010432">
    <property type="entry name" value="RDD"/>
</dbReference>
<evidence type="ECO:0000313" key="8">
    <source>
        <dbReference type="Proteomes" id="UP000257131"/>
    </source>
</evidence>
<feature type="transmembrane region" description="Helical" evidence="5">
    <location>
        <begin position="26"/>
        <end position="46"/>
    </location>
</feature>
<dbReference type="RefSeq" id="WP_115979387.1">
    <property type="nucleotide sequence ID" value="NZ_QOHR01000008.1"/>
</dbReference>
<dbReference type="OrthoDB" id="7270324at2"/>
<reference evidence="7 8" key="1">
    <citation type="journal article" date="2017" name="Int. J. Syst. Evol. Microbiol.">
        <title>Rhodosalinus sediminis gen. nov., sp. nov., isolated from marine saltern.</title>
        <authorList>
            <person name="Guo L.Y."/>
            <person name="Ling S.K."/>
            <person name="Li C.M."/>
            <person name="Chen G.J."/>
            <person name="Du Z.J."/>
        </authorList>
    </citation>
    <scope>NUCLEOTIDE SEQUENCE [LARGE SCALE GENOMIC DNA]</scope>
    <source>
        <strain evidence="7 8">WDN1C137</strain>
    </source>
</reference>